<sequence length="91" mass="10224">MSISVLHVDDEPDFAELAADMLEREDDRFTVATATSASEGLERLAADDFDCIVSDYDMPGQNGIEFLEQVRDEFPDLPFILYTERVIESSS</sequence>
<dbReference type="SUPFAM" id="SSF52172">
    <property type="entry name" value="CheY-like"/>
    <property type="match status" value="1"/>
</dbReference>
<gene>
    <name evidence="4" type="ORF">BDK61_4644</name>
</gene>
<evidence type="ECO:0000313" key="4">
    <source>
        <dbReference type="EMBL" id="RKS76013.1"/>
    </source>
</evidence>
<dbReference type="PANTHER" id="PTHR44591:SF25">
    <property type="entry name" value="CHEMOTAXIS TWO-COMPONENT RESPONSE REGULATOR"/>
    <property type="match status" value="1"/>
</dbReference>
<feature type="domain" description="Response regulatory" evidence="3">
    <location>
        <begin position="4"/>
        <end position="91"/>
    </location>
</feature>
<comment type="caution">
    <text evidence="4">The sequence shown here is derived from an EMBL/GenBank/DDBJ whole genome shotgun (WGS) entry which is preliminary data.</text>
</comment>
<dbReference type="Pfam" id="PF00072">
    <property type="entry name" value="Response_reg"/>
    <property type="match status" value="1"/>
</dbReference>
<proteinExistence type="predicted"/>
<evidence type="ECO:0000256" key="1">
    <source>
        <dbReference type="ARBA" id="ARBA00022553"/>
    </source>
</evidence>
<name>A0A495QR87_9EURY</name>
<keyword evidence="1 2" id="KW-0597">Phosphoprotein</keyword>
<accession>A0A495QR87</accession>
<organism evidence="4 5">
    <name type="scientific">Haloarcula quadrata</name>
    <dbReference type="NCBI Taxonomy" id="182779"/>
    <lineage>
        <taxon>Archaea</taxon>
        <taxon>Methanobacteriati</taxon>
        <taxon>Methanobacteriota</taxon>
        <taxon>Stenosarchaea group</taxon>
        <taxon>Halobacteria</taxon>
        <taxon>Halobacteriales</taxon>
        <taxon>Haloarculaceae</taxon>
        <taxon>Haloarcula</taxon>
    </lineage>
</organism>
<dbReference type="EMBL" id="RBWW01000003">
    <property type="protein sequence ID" value="RKS76013.1"/>
    <property type="molecule type" value="Genomic_DNA"/>
</dbReference>
<dbReference type="AlphaFoldDB" id="A0A495QR87"/>
<dbReference type="GO" id="GO:0000160">
    <property type="term" value="P:phosphorelay signal transduction system"/>
    <property type="evidence" value="ECO:0007669"/>
    <property type="project" value="InterPro"/>
</dbReference>
<dbReference type="PROSITE" id="PS50110">
    <property type="entry name" value="RESPONSE_REGULATORY"/>
    <property type="match status" value="1"/>
</dbReference>
<keyword evidence="5" id="KW-1185">Reference proteome</keyword>
<protein>
    <submittedName>
        <fullName evidence="4">Response regulator receiver domain-containing protein</fullName>
    </submittedName>
</protein>
<evidence type="ECO:0000313" key="5">
    <source>
        <dbReference type="Proteomes" id="UP000268233"/>
    </source>
</evidence>
<evidence type="ECO:0000259" key="3">
    <source>
        <dbReference type="PROSITE" id="PS50110"/>
    </source>
</evidence>
<feature type="modified residue" description="4-aspartylphosphate" evidence="2">
    <location>
        <position position="55"/>
    </location>
</feature>
<dbReference type="InterPro" id="IPR001789">
    <property type="entry name" value="Sig_transdc_resp-reg_receiver"/>
</dbReference>
<reference evidence="4 5" key="1">
    <citation type="submission" date="2018-10" db="EMBL/GenBank/DDBJ databases">
        <title>Genomic Encyclopedia of Archaeal and Bacterial Type Strains, Phase II (KMG-II): from individual species to whole genera.</title>
        <authorList>
            <person name="Goeker M."/>
        </authorList>
    </citation>
    <scope>NUCLEOTIDE SEQUENCE [LARGE SCALE GENOMIC DNA]</scope>
    <source>
        <strain evidence="4 5">DSM 11927</strain>
    </source>
</reference>
<dbReference type="Proteomes" id="UP000268233">
    <property type="component" value="Unassembled WGS sequence"/>
</dbReference>
<dbReference type="InterPro" id="IPR050595">
    <property type="entry name" value="Bact_response_regulator"/>
</dbReference>
<evidence type="ECO:0000256" key="2">
    <source>
        <dbReference type="PROSITE-ProRule" id="PRU00169"/>
    </source>
</evidence>
<dbReference type="PANTHER" id="PTHR44591">
    <property type="entry name" value="STRESS RESPONSE REGULATOR PROTEIN 1"/>
    <property type="match status" value="1"/>
</dbReference>
<dbReference type="Gene3D" id="3.40.50.2300">
    <property type="match status" value="1"/>
</dbReference>
<dbReference type="InterPro" id="IPR011006">
    <property type="entry name" value="CheY-like_superfamily"/>
</dbReference>
<dbReference type="SMART" id="SM00448">
    <property type="entry name" value="REC"/>
    <property type="match status" value="1"/>
</dbReference>